<dbReference type="Pfam" id="PF07524">
    <property type="entry name" value="Bromo_TP"/>
    <property type="match status" value="1"/>
</dbReference>
<protein>
    <recommendedName>
        <fullName evidence="3">Transcription initiation factor TFIID subunit 8</fullName>
    </recommendedName>
</protein>
<dbReference type="InterPro" id="IPR019473">
    <property type="entry name" value="TFIID_su8_C"/>
</dbReference>
<dbReference type="PANTHER" id="PTHR46469">
    <property type="entry name" value="TRANSCRIPTION INITIATION FACTOR TFIID SUBUNIT 8"/>
    <property type="match status" value="1"/>
</dbReference>
<keyword evidence="10" id="KW-1185">Reference proteome</keyword>
<dbReference type="InterPro" id="IPR006565">
    <property type="entry name" value="BTP"/>
</dbReference>
<evidence type="ECO:0000256" key="5">
    <source>
        <dbReference type="ARBA" id="ARBA00023163"/>
    </source>
</evidence>
<sequence>MASELQFSSARRRILFTAVSALVSEVGFEVSERAALETLTEMLQSCLFEIGRSSKALCELAGRTDVLVGDVSLALVDMGLNVEAIPAYAKRINRISLPPVGLAAQLLTPKILQAGQKKSHPPHIPEHLPAFPDPHAYIRTATYKQPVTEYEAIREKAANQKRDVERALTRFIAKTGETDTLFADENNLFPLIESKSIPNVYLEALLPKDQIFDIEDLMKQDPVAVPKKADPVEGDGLVETNQRKDEVDSDAIDNPYLRPIKMPRKRRH</sequence>
<evidence type="ECO:0000313" key="9">
    <source>
        <dbReference type="EnsemblMetazoa" id="SMAR001258-PA"/>
    </source>
</evidence>
<dbReference type="OMA" id="SAHNYCE"/>
<dbReference type="EMBL" id="JH430389">
    <property type="status" value="NOT_ANNOTATED_CDS"/>
    <property type="molecule type" value="Genomic_DNA"/>
</dbReference>
<dbReference type="CDD" id="cd08049">
    <property type="entry name" value="TAF8"/>
    <property type="match status" value="1"/>
</dbReference>
<keyword evidence="6" id="KW-0539">Nucleus</keyword>
<comment type="subcellular location">
    <subcellularLocation>
        <location evidence="1">Nucleus</location>
    </subcellularLocation>
</comment>
<dbReference type="Gene3D" id="1.10.20.10">
    <property type="entry name" value="Histone, subunit A"/>
    <property type="match status" value="1"/>
</dbReference>
<reference evidence="10" key="1">
    <citation type="submission" date="2011-05" db="EMBL/GenBank/DDBJ databases">
        <authorList>
            <person name="Richards S.R."/>
            <person name="Qu J."/>
            <person name="Jiang H."/>
            <person name="Jhangiani S.N."/>
            <person name="Agravi P."/>
            <person name="Goodspeed R."/>
            <person name="Gross S."/>
            <person name="Mandapat C."/>
            <person name="Jackson L."/>
            <person name="Mathew T."/>
            <person name="Pu L."/>
            <person name="Thornton R."/>
            <person name="Saada N."/>
            <person name="Wilczek-Boney K.B."/>
            <person name="Lee S."/>
            <person name="Kovar C."/>
            <person name="Wu Y."/>
            <person name="Scherer S.E."/>
            <person name="Worley K.C."/>
            <person name="Muzny D.M."/>
            <person name="Gibbs R."/>
        </authorList>
    </citation>
    <scope>NUCLEOTIDE SEQUENCE</scope>
    <source>
        <strain evidence="10">Brora</strain>
    </source>
</reference>
<dbReference type="HOGENOM" id="CLU_070829_0_0_1"/>
<dbReference type="GO" id="GO:0006367">
    <property type="term" value="P:transcription initiation at RNA polymerase II promoter"/>
    <property type="evidence" value="ECO:0007669"/>
    <property type="project" value="TreeGrafter"/>
</dbReference>
<evidence type="ECO:0000256" key="6">
    <source>
        <dbReference type="ARBA" id="ARBA00023242"/>
    </source>
</evidence>
<dbReference type="PhylomeDB" id="T1IK22"/>
<evidence type="ECO:0000256" key="1">
    <source>
        <dbReference type="ARBA" id="ARBA00004123"/>
    </source>
</evidence>
<feature type="region of interest" description="Disordered" evidence="7">
    <location>
        <begin position="225"/>
        <end position="268"/>
    </location>
</feature>
<evidence type="ECO:0000313" key="10">
    <source>
        <dbReference type="Proteomes" id="UP000014500"/>
    </source>
</evidence>
<keyword evidence="4" id="KW-0805">Transcription regulation</keyword>
<dbReference type="PANTHER" id="PTHR46469:SF1">
    <property type="entry name" value="TRANSCRIPTION INITIATION FACTOR TFIID SUBUNIT 8"/>
    <property type="match status" value="1"/>
</dbReference>
<accession>T1IK22</accession>
<dbReference type="SMART" id="SM00576">
    <property type="entry name" value="BTP"/>
    <property type="match status" value="1"/>
</dbReference>
<evidence type="ECO:0000256" key="4">
    <source>
        <dbReference type="ARBA" id="ARBA00023015"/>
    </source>
</evidence>
<dbReference type="GO" id="GO:0046982">
    <property type="term" value="F:protein heterodimerization activity"/>
    <property type="evidence" value="ECO:0007669"/>
    <property type="project" value="InterPro"/>
</dbReference>
<dbReference type="EnsemblMetazoa" id="SMAR001258-RA">
    <property type="protein sequence ID" value="SMAR001258-PA"/>
    <property type="gene ID" value="SMAR001258"/>
</dbReference>
<evidence type="ECO:0000259" key="8">
    <source>
        <dbReference type="SMART" id="SM00576"/>
    </source>
</evidence>
<reference evidence="9" key="2">
    <citation type="submission" date="2015-02" db="UniProtKB">
        <authorList>
            <consortium name="EnsemblMetazoa"/>
        </authorList>
    </citation>
    <scope>IDENTIFICATION</scope>
</reference>
<keyword evidence="5" id="KW-0804">Transcription</keyword>
<dbReference type="Proteomes" id="UP000014500">
    <property type="component" value="Unassembled WGS sequence"/>
</dbReference>
<organism evidence="9 10">
    <name type="scientific">Strigamia maritima</name>
    <name type="common">European centipede</name>
    <name type="synonym">Geophilus maritimus</name>
    <dbReference type="NCBI Taxonomy" id="126957"/>
    <lineage>
        <taxon>Eukaryota</taxon>
        <taxon>Metazoa</taxon>
        <taxon>Ecdysozoa</taxon>
        <taxon>Arthropoda</taxon>
        <taxon>Myriapoda</taxon>
        <taxon>Chilopoda</taxon>
        <taxon>Pleurostigmophora</taxon>
        <taxon>Geophilomorpha</taxon>
        <taxon>Linotaeniidae</taxon>
        <taxon>Strigamia</taxon>
    </lineage>
</organism>
<evidence type="ECO:0000256" key="3">
    <source>
        <dbReference type="ARBA" id="ARBA00017307"/>
    </source>
</evidence>
<name>T1IK22_STRMM</name>
<dbReference type="AlphaFoldDB" id="T1IK22"/>
<dbReference type="InterPro" id="IPR009072">
    <property type="entry name" value="Histone-fold"/>
</dbReference>
<dbReference type="Pfam" id="PF10406">
    <property type="entry name" value="TAF8_C"/>
    <property type="match status" value="1"/>
</dbReference>
<feature type="domain" description="Bromodomain associated" evidence="8">
    <location>
        <begin position="8"/>
        <end position="84"/>
    </location>
</feature>
<evidence type="ECO:0000256" key="2">
    <source>
        <dbReference type="ARBA" id="ARBA00008767"/>
    </source>
</evidence>
<evidence type="ECO:0000256" key="7">
    <source>
        <dbReference type="SAM" id="MobiDB-lite"/>
    </source>
</evidence>
<dbReference type="CDD" id="cd22918">
    <property type="entry name" value="HFD_TAF8"/>
    <property type="match status" value="1"/>
</dbReference>
<comment type="similarity">
    <text evidence="2">Belongs to the TAF8 family.</text>
</comment>
<dbReference type="eggNOG" id="KOG4336">
    <property type="taxonomic scope" value="Eukaryota"/>
</dbReference>
<dbReference type="STRING" id="126957.T1IK22"/>
<proteinExistence type="inferred from homology"/>
<dbReference type="GO" id="GO:0005669">
    <property type="term" value="C:transcription factor TFIID complex"/>
    <property type="evidence" value="ECO:0007669"/>
    <property type="project" value="InterPro"/>
</dbReference>
<dbReference type="InterPro" id="IPR037818">
    <property type="entry name" value="TAF8"/>
</dbReference>